<dbReference type="PRINTS" id="PR01069">
    <property type="entry name" value="ACCCTRFRASEA"/>
</dbReference>
<dbReference type="InterPro" id="IPR001095">
    <property type="entry name" value="Acetyl_CoA_COase_a_su"/>
</dbReference>
<evidence type="ECO:0000256" key="3">
    <source>
        <dbReference type="ARBA" id="ARBA00022679"/>
    </source>
</evidence>
<evidence type="ECO:0000256" key="9">
    <source>
        <dbReference type="ARBA" id="ARBA00049152"/>
    </source>
</evidence>
<evidence type="ECO:0000256" key="10">
    <source>
        <dbReference type="HAMAP-Rule" id="MF_00823"/>
    </source>
</evidence>
<evidence type="ECO:0000256" key="1">
    <source>
        <dbReference type="ARBA" id="ARBA00004956"/>
    </source>
</evidence>
<evidence type="ECO:0000256" key="8">
    <source>
        <dbReference type="ARBA" id="ARBA00023160"/>
    </source>
</evidence>
<keyword evidence="7 10" id="KW-0443">Lipid metabolism</keyword>
<organism evidence="13 14">
    <name type="scientific">Dinghuibacter silviterrae</name>
    <dbReference type="NCBI Taxonomy" id="1539049"/>
    <lineage>
        <taxon>Bacteria</taxon>
        <taxon>Pseudomonadati</taxon>
        <taxon>Bacteroidota</taxon>
        <taxon>Chitinophagia</taxon>
        <taxon>Chitinophagales</taxon>
        <taxon>Chitinophagaceae</taxon>
        <taxon>Dinghuibacter</taxon>
    </lineage>
</organism>
<sequence>MATTQNRQFLEFEKPIKELYDQIAQLKHMAEKNQKVDYRASLEQLENQVQERRKEMTSHLTSWQRVQLSRHPERPYTAAYIKRMTTHFIELHGDRNVRDDKAMVGGFGQLNGETVMFIGHQKGINTKMRQLRNFGMANPEGYRKALRLMKLAEKFNKPVVTLIDTPGAYPGPEAEERGQGEAIAKNIFEMMRLRVPVICVIIGEGASGGALGIGVGDRVFMMENTWYTVISPENCSSILWRSWEQKEKAAEELKLTSQDMSRFGLVDGVIPEPDGGAHWDYDMAASILKDHLVQALGELKQMTPEERIEQRINKFSQMGFFEEIS</sequence>
<dbReference type="GO" id="GO:0009317">
    <property type="term" value="C:acetyl-CoA carboxylase complex"/>
    <property type="evidence" value="ECO:0007669"/>
    <property type="project" value="InterPro"/>
</dbReference>
<evidence type="ECO:0000256" key="6">
    <source>
        <dbReference type="ARBA" id="ARBA00022840"/>
    </source>
</evidence>
<dbReference type="UniPathway" id="UPA00655">
    <property type="reaction ID" value="UER00711"/>
</dbReference>
<protein>
    <recommendedName>
        <fullName evidence="10">Acetyl-coenzyme A carboxylase carboxyl transferase subunit alpha</fullName>
        <shortName evidence="10">ACCase subunit alpha</shortName>
        <shortName evidence="10">Acetyl-CoA carboxylase carboxyltransferase subunit alpha</shortName>
        <ecNumber evidence="10">2.1.3.15</ecNumber>
    </recommendedName>
</protein>
<keyword evidence="8 10" id="KW-0275">Fatty acid biosynthesis</keyword>
<evidence type="ECO:0000313" key="14">
    <source>
        <dbReference type="Proteomes" id="UP000294498"/>
    </source>
</evidence>
<comment type="caution">
    <text evidence="13">The sequence shown here is derived from an EMBL/GenBank/DDBJ whole genome shotgun (WGS) entry which is preliminary data.</text>
</comment>
<dbReference type="GO" id="GO:0003989">
    <property type="term" value="F:acetyl-CoA carboxylase activity"/>
    <property type="evidence" value="ECO:0007669"/>
    <property type="project" value="InterPro"/>
</dbReference>
<dbReference type="EC" id="2.1.3.15" evidence="10"/>
<comment type="subunit">
    <text evidence="10">Acetyl-CoA carboxylase is a heterohexamer composed of biotin carboxyl carrier protein (AccB), biotin carboxylase (AccC) and two subunits each of ACCase subunit alpha (AccA) and ACCase subunit beta (AccD).</text>
</comment>
<keyword evidence="5 10" id="KW-0276">Fatty acid metabolism</keyword>
<keyword evidence="10" id="KW-0963">Cytoplasm</keyword>
<accession>A0A4R8DFH4</accession>
<keyword evidence="14" id="KW-1185">Reference proteome</keyword>
<dbReference type="PROSITE" id="PS50989">
    <property type="entry name" value="COA_CT_CTER"/>
    <property type="match status" value="1"/>
</dbReference>
<dbReference type="GO" id="GO:2001295">
    <property type="term" value="P:malonyl-CoA biosynthetic process"/>
    <property type="evidence" value="ECO:0007669"/>
    <property type="project" value="UniProtKB-UniRule"/>
</dbReference>
<dbReference type="PANTHER" id="PTHR42853:SF3">
    <property type="entry name" value="ACETYL-COENZYME A CARBOXYLASE CARBOXYL TRANSFERASE SUBUNIT ALPHA, CHLOROPLASTIC"/>
    <property type="match status" value="1"/>
</dbReference>
<keyword evidence="11" id="KW-0175">Coiled coil</keyword>
<evidence type="ECO:0000256" key="11">
    <source>
        <dbReference type="SAM" id="Coils"/>
    </source>
</evidence>
<dbReference type="RefSeq" id="WP_133995859.1">
    <property type="nucleotide sequence ID" value="NZ_SODV01000002.1"/>
</dbReference>
<evidence type="ECO:0000259" key="12">
    <source>
        <dbReference type="PROSITE" id="PS50989"/>
    </source>
</evidence>
<dbReference type="Gene3D" id="3.90.226.10">
    <property type="entry name" value="2-enoyl-CoA Hydratase, Chain A, domain 1"/>
    <property type="match status" value="1"/>
</dbReference>
<evidence type="ECO:0000256" key="5">
    <source>
        <dbReference type="ARBA" id="ARBA00022832"/>
    </source>
</evidence>
<dbReference type="EMBL" id="SODV01000002">
    <property type="protein sequence ID" value="TDW95994.1"/>
    <property type="molecule type" value="Genomic_DNA"/>
</dbReference>
<keyword evidence="2 10" id="KW-0444">Lipid biosynthesis</keyword>
<feature type="domain" description="CoA carboxyltransferase C-terminal" evidence="12">
    <location>
        <begin position="44"/>
        <end position="298"/>
    </location>
</feature>
<dbReference type="Proteomes" id="UP000294498">
    <property type="component" value="Unassembled WGS sequence"/>
</dbReference>
<dbReference type="HAMAP" id="MF_00823">
    <property type="entry name" value="AcetylCoA_CT_alpha"/>
    <property type="match status" value="1"/>
</dbReference>
<dbReference type="GO" id="GO:0005524">
    <property type="term" value="F:ATP binding"/>
    <property type="evidence" value="ECO:0007669"/>
    <property type="project" value="UniProtKB-KW"/>
</dbReference>
<dbReference type="InterPro" id="IPR011763">
    <property type="entry name" value="COA_CT_C"/>
</dbReference>
<dbReference type="Pfam" id="PF03255">
    <property type="entry name" value="ACCA"/>
    <property type="match status" value="1"/>
</dbReference>
<comment type="pathway">
    <text evidence="1 10">Lipid metabolism; malonyl-CoA biosynthesis; malonyl-CoA from acetyl-CoA: step 1/1.</text>
</comment>
<dbReference type="PANTHER" id="PTHR42853">
    <property type="entry name" value="ACETYL-COENZYME A CARBOXYLASE CARBOXYL TRANSFERASE SUBUNIT ALPHA"/>
    <property type="match status" value="1"/>
</dbReference>
<evidence type="ECO:0000256" key="7">
    <source>
        <dbReference type="ARBA" id="ARBA00023098"/>
    </source>
</evidence>
<keyword evidence="4 10" id="KW-0547">Nucleotide-binding</keyword>
<dbReference type="NCBIfam" id="NF004344">
    <property type="entry name" value="PRK05724.1"/>
    <property type="match status" value="1"/>
</dbReference>
<evidence type="ECO:0000256" key="4">
    <source>
        <dbReference type="ARBA" id="ARBA00022741"/>
    </source>
</evidence>
<name>A0A4R8DFH4_9BACT</name>
<dbReference type="NCBIfam" id="TIGR00513">
    <property type="entry name" value="accA"/>
    <property type="match status" value="1"/>
</dbReference>
<proteinExistence type="inferred from homology"/>
<dbReference type="OrthoDB" id="9808023at2"/>
<keyword evidence="6 10" id="KW-0067">ATP-binding</keyword>
<comment type="function">
    <text evidence="10">Component of the acetyl coenzyme A carboxylase (ACC) complex. First, biotin carboxylase catalyzes the carboxylation of biotin on its carrier protein (BCCP) and then the CO(2) group is transferred by the carboxyltransferase to acetyl-CoA to form malonyl-CoA.</text>
</comment>
<reference evidence="13 14" key="1">
    <citation type="submission" date="2019-03" db="EMBL/GenBank/DDBJ databases">
        <title>Genomic Encyclopedia of Type Strains, Phase IV (KMG-IV): sequencing the most valuable type-strain genomes for metagenomic binning, comparative biology and taxonomic classification.</title>
        <authorList>
            <person name="Goeker M."/>
        </authorList>
    </citation>
    <scope>NUCLEOTIDE SEQUENCE [LARGE SCALE GENOMIC DNA]</scope>
    <source>
        <strain evidence="13 14">DSM 100059</strain>
    </source>
</reference>
<dbReference type="GO" id="GO:0006633">
    <property type="term" value="P:fatty acid biosynthetic process"/>
    <property type="evidence" value="ECO:0007669"/>
    <property type="project" value="UniProtKB-KW"/>
</dbReference>
<evidence type="ECO:0000313" key="13">
    <source>
        <dbReference type="EMBL" id="TDW95994.1"/>
    </source>
</evidence>
<gene>
    <name evidence="10" type="primary">accA</name>
    <name evidence="13" type="ORF">EDB95_3815</name>
</gene>
<evidence type="ECO:0000256" key="2">
    <source>
        <dbReference type="ARBA" id="ARBA00022516"/>
    </source>
</evidence>
<comment type="subcellular location">
    <subcellularLocation>
        <location evidence="10">Cytoplasm</location>
    </subcellularLocation>
</comment>
<feature type="coiled-coil region" evidence="11">
    <location>
        <begin position="28"/>
        <end position="62"/>
    </location>
</feature>
<keyword evidence="3 10" id="KW-0808">Transferase</keyword>
<dbReference type="GO" id="GO:0016743">
    <property type="term" value="F:carboxyl- or carbamoyltransferase activity"/>
    <property type="evidence" value="ECO:0007669"/>
    <property type="project" value="UniProtKB-UniRule"/>
</dbReference>
<dbReference type="NCBIfam" id="NF041504">
    <property type="entry name" value="AccA_sub"/>
    <property type="match status" value="1"/>
</dbReference>
<dbReference type="AlphaFoldDB" id="A0A4R8DFH4"/>
<comment type="catalytic activity">
    <reaction evidence="9 10">
        <text>N(6)-carboxybiotinyl-L-lysyl-[protein] + acetyl-CoA = N(6)-biotinyl-L-lysyl-[protein] + malonyl-CoA</text>
        <dbReference type="Rhea" id="RHEA:54728"/>
        <dbReference type="Rhea" id="RHEA-COMP:10505"/>
        <dbReference type="Rhea" id="RHEA-COMP:10506"/>
        <dbReference type="ChEBI" id="CHEBI:57288"/>
        <dbReference type="ChEBI" id="CHEBI:57384"/>
        <dbReference type="ChEBI" id="CHEBI:83144"/>
        <dbReference type="ChEBI" id="CHEBI:83145"/>
        <dbReference type="EC" id="2.1.3.15"/>
    </reaction>
</comment>
<dbReference type="InterPro" id="IPR029045">
    <property type="entry name" value="ClpP/crotonase-like_dom_sf"/>
</dbReference>
<dbReference type="SUPFAM" id="SSF52096">
    <property type="entry name" value="ClpP/crotonase"/>
    <property type="match status" value="1"/>
</dbReference>
<comment type="similarity">
    <text evidence="10">Belongs to the AccA family.</text>
</comment>